<dbReference type="Proteomes" id="UP000177154">
    <property type="component" value="Unassembled WGS sequence"/>
</dbReference>
<evidence type="ECO:0000259" key="3">
    <source>
        <dbReference type="Pfam" id="PF01887"/>
    </source>
</evidence>
<protein>
    <recommendedName>
        <fullName evidence="7">SAM-dependent chlorinase/fluorinase</fullName>
    </recommendedName>
</protein>
<comment type="caution">
    <text evidence="5">The sequence shown here is derived from an EMBL/GenBank/DDBJ whole genome shotgun (WGS) entry which is preliminary data.</text>
</comment>
<sequence>MNKIPIFAIITDFGFDFSVASMKALILCHHPDAKIIDIEHSIDHFSILSAAFVIQKVYKYFPKDTIFICVVDPGVGSNRELICIDTELYKFVGPNNGIFHYISKNLKAEDQVYKIRDNFVVSHSNTFHGRDILTPAAIELAKGNRSFLDLSNKENIARISLLENGVFVVLYIDGFGNIKTNLPVDTASLGFLKIRIKGNSNTIRFVKTFSEVSEGELLCYKGSNDTLEIAVNLGSAKKVLNLNVGDVLEIENNI</sequence>
<proteinExistence type="inferred from homology"/>
<evidence type="ECO:0000313" key="5">
    <source>
        <dbReference type="EMBL" id="OHB13229.1"/>
    </source>
</evidence>
<dbReference type="AlphaFoldDB" id="A0A1G2UV03"/>
<dbReference type="SUPFAM" id="SSF102522">
    <property type="entry name" value="Bacterial fluorinating enzyme, N-terminal domain"/>
    <property type="match status" value="1"/>
</dbReference>
<gene>
    <name evidence="5" type="ORF">A2Y49_01895</name>
</gene>
<dbReference type="PANTHER" id="PTHR35092">
    <property type="entry name" value="CHLORINASE MJ1651"/>
    <property type="match status" value="1"/>
</dbReference>
<comment type="similarity">
    <text evidence="2">Belongs to the SAM hydrolase / SAM-dependent halogenase family.</text>
</comment>
<evidence type="ECO:0000256" key="1">
    <source>
        <dbReference type="ARBA" id="ARBA00022691"/>
    </source>
</evidence>
<reference evidence="5 6" key="1">
    <citation type="journal article" date="2016" name="Nat. Commun.">
        <title>Thousands of microbial genomes shed light on interconnected biogeochemical processes in an aquifer system.</title>
        <authorList>
            <person name="Anantharaman K."/>
            <person name="Brown C.T."/>
            <person name="Hug L.A."/>
            <person name="Sharon I."/>
            <person name="Castelle C.J."/>
            <person name="Probst A.J."/>
            <person name="Thomas B.C."/>
            <person name="Singh A."/>
            <person name="Wilkins M.J."/>
            <person name="Karaoz U."/>
            <person name="Brodie E.L."/>
            <person name="Williams K.H."/>
            <person name="Hubbard S.S."/>
            <person name="Banfield J.F."/>
        </authorList>
    </citation>
    <scope>NUCLEOTIDE SEQUENCE [LARGE SCALE GENOMIC DNA]</scope>
</reference>
<dbReference type="InterPro" id="IPR023228">
    <property type="entry name" value="SAM_OH_AdoTrfase_N_sf"/>
</dbReference>
<dbReference type="InterPro" id="IPR046470">
    <property type="entry name" value="SAM_HAT_C"/>
</dbReference>
<dbReference type="InterPro" id="IPR023227">
    <property type="entry name" value="SAM_OH_AdoTrfase_C_sf"/>
</dbReference>
<dbReference type="PIRSF" id="PIRSF006779">
    <property type="entry name" value="UCP006779"/>
    <property type="match status" value="1"/>
</dbReference>
<dbReference type="InterPro" id="IPR002747">
    <property type="entry name" value="SAM_OH_AdoTrfase"/>
</dbReference>
<dbReference type="Pfam" id="PF20257">
    <property type="entry name" value="SAM_HAT_C"/>
    <property type="match status" value="1"/>
</dbReference>
<keyword evidence="1" id="KW-0949">S-adenosyl-L-methionine</keyword>
<organism evidence="5 6">
    <name type="scientific">Candidatus Zambryskibacteria bacterium RIFCSPLOWO2_12_39_8</name>
    <dbReference type="NCBI Taxonomy" id="1802774"/>
    <lineage>
        <taxon>Bacteria</taxon>
        <taxon>Candidatus Zambryskiibacteriota</taxon>
    </lineage>
</organism>
<dbReference type="Gene3D" id="2.40.30.90">
    <property type="entry name" value="Bacterial fluorinating enzyme like"/>
    <property type="match status" value="1"/>
</dbReference>
<feature type="domain" description="S-adenosyl-l-methionine hydroxide adenosyltransferase C-terminal" evidence="4">
    <location>
        <begin position="169"/>
        <end position="248"/>
    </location>
</feature>
<feature type="domain" description="S-adenosyl-l-methionine hydroxide adenosyltransferase N-terminal" evidence="3">
    <location>
        <begin position="8"/>
        <end position="144"/>
    </location>
</feature>
<dbReference type="Gene3D" id="3.40.50.10790">
    <property type="entry name" value="S-adenosyl-l-methionine hydroxide adenosyltransferase, N-terminal"/>
    <property type="match status" value="1"/>
</dbReference>
<evidence type="ECO:0008006" key="7">
    <source>
        <dbReference type="Google" id="ProtNLM"/>
    </source>
</evidence>
<accession>A0A1G2UV03</accession>
<name>A0A1G2UV03_9BACT</name>
<evidence type="ECO:0000313" key="6">
    <source>
        <dbReference type="Proteomes" id="UP000177154"/>
    </source>
</evidence>
<dbReference type="InterPro" id="IPR046469">
    <property type="entry name" value="SAM_HAT_N"/>
</dbReference>
<dbReference type="SUPFAM" id="SSF101852">
    <property type="entry name" value="Bacterial fluorinating enzyme, C-terminal domain"/>
    <property type="match status" value="1"/>
</dbReference>
<evidence type="ECO:0000256" key="2">
    <source>
        <dbReference type="ARBA" id="ARBA00024035"/>
    </source>
</evidence>
<dbReference type="PANTHER" id="PTHR35092:SF1">
    <property type="entry name" value="CHLORINASE MJ1651"/>
    <property type="match status" value="1"/>
</dbReference>
<dbReference type="EMBL" id="MHWR01000021">
    <property type="protein sequence ID" value="OHB13229.1"/>
    <property type="molecule type" value="Genomic_DNA"/>
</dbReference>
<dbReference type="Pfam" id="PF01887">
    <property type="entry name" value="SAM_HAT_N"/>
    <property type="match status" value="1"/>
</dbReference>
<evidence type="ECO:0000259" key="4">
    <source>
        <dbReference type="Pfam" id="PF20257"/>
    </source>
</evidence>